<feature type="chain" id="PRO_5031289946" evidence="3">
    <location>
        <begin position="32"/>
        <end position="397"/>
    </location>
</feature>
<keyword evidence="1" id="KW-0802">TPR repeat</keyword>
<evidence type="ECO:0000256" key="3">
    <source>
        <dbReference type="SAM" id="SignalP"/>
    </source>
</evidence>
<reference evidence="4" key="1">
    <citation type="submission" date="2020-08" db="EMBL/GenBank/DDBJ databases">
        <title>Genomic Encyclopedia of Type Strains, Phase IV (KMG-V): Genome sequencing to study the core and pangenomes of soil and plant-associated prokaryotes.</title>
        <authorList>
            <person name="Whitman W."/>
        </authorList>
    </citation>
    <scope>NUCLEOTIDE SEQUENCE [LARGE SCALE GENOMIC DNA]</scope>
    <source>
        <strain evidence="4">M8UP27</strain>
    </source>
</reference>
<feature type="signal peptide" evidence="3">
    <location>
        <begin position="1"/>
        <end position="31"/>
    </location>
</feature>
<dbReference type="Proteomes" id="UP000568106">
    <property type="component" value="Unassembled WGS sequence"/>
</dbReference>
<keyword evidence="2" id="KW-0175">Coiled coil</keyword>
<dbReference type="Gene3D" id="1.25.40.10">
    <property type="entry name" value="Tetratricopeptide repeat domain"/>
    <property type="match status" value="3"/>
</dbReference>
<dbReference type="PANTHER" id="PTHR12558">
    <property type="entry name" value="CELL DIVISION CYCLE 16,23,27"/>
    <property type="match status" value="1"/>
</dbReference>
<dbReference type="InterPro" id="IPR019734">
    <property type="entry name" value="TPR_rpt"/>
</dbReference>
<evidence type="ECO:0000313" key="5">
    <source>
        <dbReference type="Proteomes" id="UP000568106"/>
    </source>
</evidence>
<dbReference type="Pfam" id="PF13181">
    <property type="entry name" value="TPR_8"/>
    <property type="match status" value="1"/>
</dbReference>
<protein>
    <submittedName>
        <fullName evidence="4">Tetratricopeptide (TPR) repeat protein</fullName>
    </submittedName>
</protein>
<evidence type="ECO:0000313" key="4">
    <source>
        <dbReference type="EMBL" id="MBB5316825.1"/>
    </source>
</evidence>
<keyword evidence="5" id="KW-1185">Reference proteome</keyword>
<proteinExistence type="predicted"/>
<dbReference type="EMBL" id="JACHDY010000002">
    <property type="protein sequence ID" value="MBB5316825.1"/>
    <property type="molecule type" value="Genomic_DNA"/>
</dbReference>
<feature type="coiled-coil region" evidence="2">
    <location>
        <begin position="142"/>
        <end position="172"/>
    </location>
</feature>
<name>A0A7W8MRI3_9BACT</name>
<evidence type="ECO:0000256" key="1">
    <source>
        <dbReference type="PROSITE-ProRule" id="PRU00339"/>
    </source>
</evidence>
<dbReference type="SUPFAM" id="SSF48452">
    <property type="entry name" value="TPR-like"/>
    <property type="match status" value="1"/>
</dbReference>
<keyword evidence="3" id="KW-0732">Signal</keyword>
<sequence>MKRIGWKISTLAAALLVVLAMATPALLKAQAAPPAGTSSIHGHILNPAGFPLTKGEVRLSTDRTSEAKDRKYLYTFPIDANGDYKGSGIVAGNYIVFVFQDDKSLDFNENVPIAKEEDKLVNFDMSRPEYLSKMTPEERKQIEEYKKKNSEVSATNAKIQNLNALLTQARADNKAGNYDSAITAMKQATDTKPDEGILWVTLGDAQLGSGETAAKAAKSAGTSPTDPAILQKYTDAATSYKKAADLNAASKKPNPETAGVAYNQLGQAEAKLGDAKASSDAYEQAAKAQPEKAGMYYFNEAATLYNSGKLPEASAAADKAIAADPKKADAYYIKGQALIPQATVDPKTQKIVAPPGCIEAYQQYLELAPDGAHAADVKGILEGIGAPIKSTFKAGKK</sequence>
<dbReference type="Pfam" id="PF13432">
    <property type="entry name" value="TPR_16"/>
    <property type="match status" value="2"/>
</dbReference>
<accession>A0A7W8MRI3</accession>
<dbReference type="PANTHER" id="PTHR12558:SF13">
    <property type="entry name" value="CELL DIVISION CYCLE PROTEIN 27 HOMOLOG"/>
    <property type="match status" value="1"/>
</dbReference>
<organism evidence="4 5">
    <name type="scientific">Tunturiibacter empetritectus</name>
    <dbReference type="NCBI Taxonomy" id="3069691"/>
    <lineage>
        <taxon>Bacteria</taxon>
        <taxon>Pseudomonadati</taxon>
        <taxon>Acidobacteriota</taxon>
        <taxon>Terriglobia</taxon>
        <taxon>Terriglobales</taxon>
        <taxon>Acidobacteriaceae</taxon>
        <taxon>Tunturiibacter</taxon>
    </lineage>
</organism>
<evidence type="ECO:0000256" key="2">
    <source>
        <dbReference type="SAM" id="Coils"/>
    </source>
</evidence>
<comment type="caution">
    <text evidence="4">The sequence shown here is derived from an EMBL/GenBank/DDBJ whole genome shotgun (WGS) entry which is preliminary data.</text>
</comment>
<feature type="repeat" description="TPR" evidence="1">
    <location>
        <begin position="259"/>
        <end position="292"/>
    </location>
</feature>
<dbReference type="SMART" id="SM00028">
    <property type="entry name" value="TPR"/>
    <property type="match status" value="3"/>
</dbReference>
<dbReference type="InterPro" id="IPR011990">
    <property type="entry name" value="TPR-like_helical_dom_sf"/>
</dbReference>
<dbReference type="PROSITE" id="PS50005">
    <property type="entry name" value="TPR"/>
    <property type="match status" value="1"/>
</dbReference>
<gene>
    <name evidence="4" type="ORF">HDF09_001494</name>
</gene>
<dbReference type="AlphaFoldDB" id="A0A7W8MRI3"/>